<dbReference type="CDD" id="cd03020">
    <property type="entry name" value="DsbA_DsbC_DsbG"/>
    <property type="match status" value="1"/>
</dbReference>
<keyword evidence="4" id="KW-1185">Reference proteome</keyword>
<dbReference type="InterPro" id="IPR036249">
    <property type="entry name" value="Thioredoxin-like_sf"/>
</dbReference>
<comment type="function">
    <text evidence="1">Required for disulfide bond formation in some periplasmic proteins. Acts by transferring its disulfide bond to other proteins and is reduced in the process.</text>
</comment>
<dbReference type="SUPFAM" id="SSF52833">
    <property type="entry name" value="Thioredoxin-like"/>
    <property type="match status" value="1"/>
</dbReference>
<comment type="subcellular location">
    <subcellularLocation>
        <location evidence="1">Periplasm</location>
    </subcellularLocation>
</comment>
<sequence length="142" mass="15607">MADGRQDAPRVVYTFSDPNCPYCNRFSETARPWVQAGKVQLRHILIGIINASSSTKAAAILGASDPTAALIENERNFRQGGIKPAASVPEVVRTRLTQNHDLMAKLGFRGTPGIVYLDDQGRLQRLNGLPRTGGWERILGHR</sequence>
<dbReference type="InterPro" id="IPR033954">
    <property type="entry name" value="DiS-bond_Isoase_DsbC/G"/>
</dbReference>
<dbReference type="Proteomes" id="UP000023104">
    <property type="component" value="Unassembled WGS sequence"/>
</dbReference>
<reference evidence="3 4" key="1">
    <citation type="submission" date="2014-02" db="EMBL/GenBank/DDBJ databases">
        <title>Whole Genome Sequencing Of Bordetella Holmesii, An Emerging Opportunistic Infection Of Humans.</title>
        <authorList>
            <person name="Tettelin H."/>
            <person name="Hooven T.A."/>
            <person name="Hine E."/>
            <person name="Su Q."/>
            <person name="Huard R.C."/>
            <person name="Della-Latta P."/>
            <person name="Daugherty S.C."/>
            <person name="Agrawal S."/>
            <person name="Sengamalay N."/>
            <person name="Tallon L.J."/>
            <person name="Sadzewicz L."/>
            <person name="Whittier S."/>
            <person name="Fraser C.M."/>
            <person name="Ratner A.J."/>
        </authorList>
    </citation>
    <scope>NUCLEOTIDE SEQUENCE [LARGE SCALE GENOMIC DNA]</scope>
    <source>
        <strain evidence="3 4">1058</strain>
    </source>
</reference>
<dbReference type="Gene3D" id="3.40.30.10">
    <property type="entry name" value="Glutaredoxin"/>
    <property type="match status" value="1"/>
</dbReference>
<keyword evidence="1" id="KW-0676">Redox-active center</keyword>
<evidence type="ECO:0000256" key="1">
    <source>
        <dbReference type="RuleBase" id="RU364038"/>
    </source>
</evidence>
<dbReference type="PANTHER" id="PTHR35272:SF4">
    <property type="entry name" value="THIOL:DISULFIDE INTERCHANGE PROTEIN DSBG"/>
    <property type="match status" value="1"/>
</dbReference>
<dbReference type="EMBL" id="JDTF01000004">
    <property type="protein sequence ID" value="EXX94799.1"/>
    <property type="molecule type" value="Genomic_DNA"/>
</dbReference>
<evidence type="ECO:0000313" key="3">
    <source>
        <dbReference type="EMBL" id="EXX94799.1"/>
    </source>
</evidence>
<evidence type="ECO:0000259" key="2">
    <source>
        <dbReference type="Pfam" id="PF13098"/>
    </source>
</evidence>
<protein>
    <recommendedName>
        <fullName evidence="1">Thiol:disulfide interchange protein</fullName>
    </recommendedName>
</protein>
<keyword evidence="1" id="KW-0732">Signal</keyword>
<comment type="similarity">
    <text evidence="1">Belongs to the thioredoxin family. DsbC subfamily.</text>
</comment>
<gene>
    <name evidence="3" type="ORF">D559_2222</name>
</gene>
<comment type="caution">
    <text evidence="3">The sequence shown here is derived from an EMBL/GenBank/DDBJ whole genome shotgun (WGS) entry which is preliminary data.</text>
</comment>
<dbReference type="Pfam" id="PF13098">
    <property type="entry name" value="Thioredoxin_2"/>
    <property type="match status" value="1"/>
</dbReference>
<keyword evidence="1" id="KW-0574">Periplasm</keyword>
<name>A0ABN0RZR8_9BORD</name>
<organism evidence="3 4">
    <name type="scientific">Bordetella holmesii 1058</name>
    <dbReference type="NCBI Taxonomy" id="1247648"/>
    <lineage>
        <taxon>Bacteria</taxon>
        <taxon>Pseudomonadati</taxon>
        <taxon>Pseudomonadota</taxon>
        <taxon>Betaproteobacteria</taxon>
        <taxon>Burkholderiales</taxon>
        <taxon>Alcaligenaceae</taxon>
        <taxon>Bordetella</taxon>
    </lineage>
</organism>
<dbReference type="PANTHER" id="PTHR35272">
    <property type="entry name" value="THIOL:DISULFIDE INTERCHANGE PROTEIN DSBC-RELATED"/>
    <property type="match status" value="1"/>
</dbReference>
<feature type="domain" description="Thioredoxin-like fold" evidence="2">
    <location>
        <begin position="7"/>
        <end position="129"/>
    </location>
</feature>
<dbReference type="InterPro" id="IPR012336">
    <property type="entry name" value="Thioredoxin-like_fold"/>
</dbReference>
<proteinExistence type="inferred from homology"/>
<dbReference type="InterPro" id="IPR051470">
    <property type="entry name" value="Thiol:disulfide_interchange"/>
</dbReference>
<evidence type="ECO:0000313" key="4">
    <source>
        <dbReference type="Proteomes" id="UP000023104"/>
    </source>
</evidence>
<dbReference type="NCBIfam" id="NF008657">
    <property type="entry name" value="PRK11657.1"/>
    <property type="match status" value="1"/>
</dbReference>
<accession>A0ABN0RZR8</accession>